<dbReference type="RefSeq" id="WP_269027084.1">
    <property type="nucleotide sequence ID" value="NZ_BAABDP010000005.1"/>
</dbReference>
<evidence type="ECO:0000313" key="3">
    <source>
        <dbReference type="EMBL" id="MCZ2220202.1"/>
    </source>
</evidence>
<evidence type="ECO:0000256" key="1">
    <source>
        <dbReference type="SAM" id="MobiDB-lite"/>
    </source>
</evidence>
<gene>
    <name evidence="3" type="ORF">NUW87_02280</name>
</gene>
<feature type="region of interest" description="Disordered" evidence="1">
    <location>
        <begin position="156"/>
        <end position="320"/>
    </location>
</feature>
<keyword evidence="2" id="KW-0472">Membrane</keyword>
<dbReference type="EMBL" id="JANRML010000002">
    <property type="protein sequence ID" value="MCZ2220202.1"/>
    <property type="molecule type" value="Genomic_DNA"/>
</dbReference>
<keyword evidence="2" id="KW-1133">Transmembrane helix</keyword>
<evidence type="ECO:0000313" key="4">
    <source>
        <dbReference type="Proteomes" id="UP001071110"/>
    </source>
</evidence>
<feature type="compositionally biased region" description="Low complexity" evidence="1">
    <location>
        <begin position="292"/>
        <end position="301"/>
    </location>
</feature>
<dbReference type="Proteomes" id="UP001071110">
    <property type="component" value="Unassembled WGS sequence"/>
</dbReference>
<feature type="compositionally biased region" description="Gly residues" evidence="1">
    <location>
        <begin position="220"/>
        <end position="230"/>
    </location>
</feature>
<evidence type="ECO:0000256" key="2">
    <source>
        <dbReference type="SAM" id="Phobius"/>
    </source>
</evidence>
<keyword evidence="2" id="KW-0812">Transmembrane</keyword>
<accession>A0A9Q4IFT3</accession>
<feature type="compositionally biased region" description="Low complexity" evidence="1">
    <location>
        <begin position="165"/>
        <end position="188"/>
    </location>
</feature>
<feature type="compositionally biased region" description="Low complexity" evidence="1">
    <location>
        <begin position="207"/>
        <end position="219"/>
    </location>
</feature>
<organism evidence="3 4">
    <name type="scientific">Corynebacterium pilbarense</name>
    <dbReference type="NCBI Taxonomy" id="1288393"/>
    <lineage>
        <taxon>Bacteria</taxon>
        <taxon>Bacillati</taxon>
        <taxon>Actinomycetota</taxon>
        <taxon>Actinomycetes</taxon>
        <taxon>Mycobacteriales</taxon>
        <taxon>Corynebacteriaceae</taxon>
        <taxon>Corynebacterium</taxon>
    </lineage>
</organism>
<evidence type="ECO:0008006" key="5">
    <source>
        <dbReference type="Google" id="ProtNLM"/>
    </source>
</evidence>
<feature type="transmembrane region" description="Helical" evidence="2">
    <location>
        <begin position="81"/>
        <end position="106"/>
    </location>
</feature>
<name>A0A9Q4IFT3_9CORY</name>
<feature type="compositionally biased region" description="Low complexity" evidence="1">
    <location>
        <begin position="231"/>
        <end position="278"/>
    </location>
</feature>
<keyword evidence="4" id="KW-1185">Reference proteome</keyword>
<dbReference type="AlphaFoldDB" id="A0A9Q4IFT3"/>
<comment type="caution">
    <text evidence="3">The sequence shown here is derived from an EMBL/GenBank/DDBJ whole genome shotgun (WGS) entry which is preliminary data.</text>
</comment>
<sequence length="320" mass="32277">MTRQDDHMEEFARSDAFFDALMLGDDPSAGTDPLAAALLDLKADVDRPMPPAPQLFTENAQPTGNVASLEEKRAEKAKRRVSPWLSGLIGAAAATVVCVGTGAVLFESDAADEDTTVVELATTLDDLEVASESGDAAAARDLLEQARGLVATIQERERRAAKDGASATVTETKTVTEAATEASTVPAEGASSERPAPEQVPAPPVQQPTQAPQDPAQRGPGAGNGAGNGLGRPTQSTQPTPSSPQPSTTAGSTAPSQGQDAASESSPSEAGAEQESPSLRVNDPATMVSPPADFGAGDSAGAFGGTGDGPIVHPGVGSSS</sequence>
<reference evidence="3" key="1">
    <citation type="submission" date="2022-08" db="EMBL/GenBank/DDBJ databases">
        <title>Corynebacterium sp. nov., isolated from clinical breast specimens.</title>
        <authorList>
            <person name="Zhang T."/>
        </authorList>
    </citation>
    <scope>NUCLEOTIDE SEQUENCE</scope>
    <source>
        <strain evidence="3">CCUG 57942</strain>
    </source>
</reference>
<protein>
    <recommendedName>
        <fullName evidence="5">Anti-sigma-D factor RsdA sigma factor binding region domain-containing protein</fullName>
    </recommendedName>
</protein>
<proteinExistence type="predicted"/>